<dbReference type="EMBL" id="RWJF01000001">
    <property type="protein sequence ID" value="RST30168.1"/>
    <property type="molecule type" value="Genomic_DNA"/>
</dbReference>
<evidence type="ECO:0000313" key="2">
    <source>
        <dbReference type="EMBL" id="RST30168.1"/>
    </source>
</evidence>
<name>A0A429V8B6_9SPHN</name>
<dbReference type="Proteomes" id="UP000274661">
    <property type="component" value="Unassembled WGS sequence"/>
</dbReference>
<dbReference type="InterPro" id="IPR013830">
    <property type="entry name" value="SGNH_hydro"/>
</dbReference>
<dbReference type="AlphaFoldDB" id="A0A429V8B6"/>
<keyword evidence="2" id="KW-0378">Hydrolase</keyword>
<accession>A0A429V8B6</accession>
<dbReference type="Pfam" id="PF13472">
    <property type="entry name" value="Lipase_GDSL_2"/>
    <property type="match status" value="1"/>
</dbReference>
<dbReference type="OrthoDB" id="1828825at2"/>
<proteinExistence type="predicted"/>
<keyword evidence="3" id="KW-1185">Reference proteome</keyword>
<organism evidence="2 3">
    <name type="scientific">Sphingomonas ginkgonis</name>
    <dbReference type="NCBI Taxonomy" id="2315330"/>
    <lineage>
        <taxon>Bacteria</taxon>
        <taxon>Pseudomonadati</taxon>
        <taxon>Pseudomonadota</taxon>
        <taxon>Alphaproteobacteria</taxon>
        <taxon>Sphingomonadales</taxon>
        <taxon>Sphingomonadaceae</taxon>
        <taxon>Sphingomonas</taxon>
    </lineage>
</organism>
<comment type="caution">
    <text evidence="2">The sequence shown here is derived from an EMBL/GenBank/DDBJ whole genome shotgun (WGS) entry which is preliminary data.</text>
</comment>
<dbReference type="InterPro" id="IPR036514">
    <property type="entry name" value="SGNH_hydro_sf"/>
</dbReference>
<reference evidence="2 3" key="1">
    <citation type="submission" date="2018-12" db="EMBL/GenBank/DDBJ databases">
        <title>Sphingomonas sp. HMF7854 Genome sequencing and assembly.</title>
        <authorList>
            <person name="Cha I."/>
            <person name="Kang H."/>
            <person name="Kim H."/>
            <person name="Kang J."/>
            <person name="Joh K."/>
        </authorList>
    </citation>
    <scope>NUCLEOTIDE SEQUENCE [LARGE SCALE GENOMIC DNA]</scope>
    <source>
        <strain evidence="2 3">HMF7854</strain>
    </source>
</reference>
<dbReference type="Gene3D" id="3.40.50.1110">
    <property type="entry name" value="SGNH hydrolase"/>
    <property type="match status" value="1"/>
</dbReference>
<protein>
    <submittedName>
        <fullName evidence="2">SGNH/GDSL hydrolase family protein</fullName>
    </submittedName>
</protein>
<dbReference type="RefSeq" id="WP_126718003.1">
    <property type="nucleotide sequence ID" value="NZ_RWJF01000001.1"/>
</dbReference>
<gene>
    <name evidence="2" type="ORF">HMF7854_04495</name>
</gene>
<dbReference type="SUPFAM" id="SSF52266">
    <property type="entry name" value="SGNH hydrolase"/>
    <property type="match status" value="1"/>
</dbReference>
<dbReference type="GO" id="GO:0016788">
    <property type="term" value="F:hydrolase activity, acting on ester bonds"/>
    <property type="evidence" value="ECO:0007669"/>
    <property type="project" value="UniProtKB-ARBA"/>
</dbReference>
<sequence length="504" mass="51609">MNEINVSDRLLSDLPPAAPLVGTETVYIEQNGNSRKVPMSEIAILALHSVLTSQLQALVDSAQMYAQQAQDAADRAQGNLGSLALTGNQLAVGVAANGTITGATDGSIISIANAPSGFTVNSAARTWAFTGNAAEGSGNLTLTETLAGKSPKNTSVAYRVRPAPSAMSLGDSTIAVYNTYGSVLRSYVDTTLAKTDLAVAGNTIAQQRAALDASSAAAGAVWLVIQVGHNDLDSTLKSTLQLITEYQSLVDAARAKMAPGAKILAAKLTPAKLRYMAAYPDGAASQQMAMDLNASIAGTPNPGFPAITGVDGRITSHYDSLNDGSGNLAAAYDSGDHIHENGDGRAIIGAAWTAALNALGVLGTAPHTTPYGPELVTNGDVSNGTTGYTAGGGTTIAAVSGQLKVVSGGDSNAATQDIFTLMQGKVYNFRATMTPSSLDRARIELLGATTATFYYANTANGVVDAQFTASGTSLRIGLEAASATAWAANGEFALFDNISVREVY</sequence>
<feature type="domain" description="SGNH hydrolase-type esterase" evidence="1">
    <location>
        <begin position="169"/>
        <end position="345"/>
    </location>
</feature>
<evidence type="ECO:0000313" key="3">
    <source>
        <dbReference type="Proteomes" id="UP000274661"/>
    </source>
</evidence>
<evidence type="ECO:0000259" key="1">
    <source>
        <dbReference type="Pfam" id="PF13472"/>
    </source>
</evidence>